<dbReference type="AlphaFoldDB" id="A0A8I2YFZ8"/>
<dbReference type="OrthoDB" id="3259770at2759"/>
<proteinExistence type="predicted"/>
<comment type="caution">
    <text evidence="1">The sequence shown here is derived from an EMBL/GenBank/DDBJ whole genome shotgun (WGS) entry which is preliminary data.</text>
</comment>
<sequence>MLVYLEMLEKNHWILQLKLLKGAFSAGHSYNSLKLALSKPGITVYSLPKPPPLQPGDNVVIGIGLASKPDFGANLPEFSLSVMQDCLVDFIVTNDEAINIIECPAFY</sequence>
<dbReference type="EMBL" id="JAGFBS010000039">
    <property type="protein sequence ID" value="KAG6371160.1"/>
    <property type="molecule type" value="Genomic_DNA"/>
</dbReference>
<protein>
    <submittedName>
        <fullName evidence="1">Uncharacterized protein</fullName>
    </submittedName>
</protein>
<dbReference type="Proteomes" id="UP000683000">
    <property type="component" value="Unassembled WGS sequence"/>
</dbReference>
<evidence type="ECO:0000313" key="2">
    <source>
        <dbReference type="Proteomes" id="UP000683000"/>
    </source>
</evidence>
<keyword evidence="2" id="KW-1185">Reference proteome</keyword>
<gene>
    <name evidence="1" type="ORF">JVT61DRAFT_9937</name>
</gene>
<organism evidence="1 2">
    <name type="scientific">Boletus reticuloceps</name>
    <dbReference type="NCBI Taxonomy" id="495285"/>
    <lineage>
        <taxon>Eukaryota</taxon>
        <taxon>Fungi</taxon>
        <taxon>Dikarya</taxon>
        <taxon>Basidiomycota</taxon>
        <taxon>Agaricomycotina</taxon>
        <taxon>Agaricomycetes</taxon>
        <taxon>Agaricomycetidae</taxon>
        <taxon>Boletales</taxon>
        <taxon>Boletineae</taxon>
        <taxon>Boletaceae</taxon>
        <taxon>Boletoideae</taxon>
        <taxon>Boletus</taxon>
    </lineage>
</organism>
<evidence type="ECO:0000313" key="1">
    <source>
        <dbReference type="EMBL" id="KAG6371160.1"/>
    </source>
</evidence>
<accession>A0A8I2YFZ8</accession>
<name>A0A8I2YFZ8_9AGAM</name>
<reference evidence="1" key="1">
    <citation type="submission" date="2021-03" db="EMBL/GenBank/DDBJ databases">
        <title>Evolutionary innovations through gain and loss of genes in the ectomycorrhizal Boletales.</title>
        <authorList>
            <person name="Wu G."/>
            <person name="Miyauchi S."/>
            <person name="Morin E."/>
            <person name="Yang Z.-L."/>
            <person name="Xu J."/>
            <person name="Martin F.M."/>
        </authorList>
    </citation>
    <scope>NUCLEOTIDE SEQUENCE</scope>
    <source>
        <strain evidence="1">BR01</strain>
    </source>
</reference>